<name>A0A381TFS8_9ZZZZ</name>
<proteinExistence type="predicted"/>
<reference evidence="1" key="1">
    <citation type="submission" date="2018-05" db="EMBL/GenBank/DDBJ databases">
        <authorList>
            <person name="Lanie J.A."/>
            <person name="Ng W.-L."/>
            <person name="Kazmierczak K.M."/>
            <person name="Andrzejewski T.M."/>
            <person name="Davidsen T.M."/>
            <person name="Wayne K.J."/>
            <person name="Tettelin H."/>
            <person name="Glass J.I."/>
            <person name="Rusch D."/>
            <person name="Podicherti R."/>
            <person name="Tsui H.-C.T."/>
            <person name="Winkler M.E."/>
        </authorList>
    </citation>
    <scope>NUCLEOTIDE SEQUENCE</scope>
</reference>
<dbReference type="EMBL" id="UINC01004521">
    <property type="protein sequence ID" value="SVA14930.1"/>
    <property type="molecule type" value="Genomic_DNA"/>
</dbReference>
<dbReference type="AlphaFoldDB" id="A0A381TFS8"/>
<sequence>VAQNSWQREQNYTINHRDVAVANTGGRHFHQDFVPFGICQLDVFDSQPPAQFVQDRGLYLHAGLVLNANPDPNNTKRK</sequence>
<gene>
    <name evidence="1" type="ORF">METZ01_LOCUS67784</name>
</gene>
<protein>
    <submittedName>
        <fullName evidence="1">Uncharacterized protein</fullName>
    </submittedName>
</protein>
<evidence type="ECO:0000313" key="1">
    <source>
        <dbReference type="EMBL" id="SVA14930.1"/>
    </source>
</evidence>
<organism evidence="1">
    <name type="scientific">marine metagenome</name>
    <dbReference type="NCBI Taxonomy" id="408172"/>
    <lineage>
        <taxon>unclassified sequences</taxon>
        <taxon>metagenomes</taxon>
        <taxon>ecological metagenomes</taxon>
    </lineage>
</organism>
<accession>A0A381TFS8</accession>
<feature type="non-terminal residue" evidence="1">
    <location>
        <position position="1"/>
    </location>
</feature>